<feature type="non-terminal residue" evidence="1">
    <location>
        <position position="286"/>
    </location>
</feature>
<feature type="non-terminal residue" evidence="1">
    <location>
        <position position="1"/>
    </location>
</feature>
<protein>
    <submittedName>
        <fullName evidence="1">Vitellogenin B</fullName>
    </submittedName>
</protein>
<reference evidence="1" key="1">
    <citation type="submission" date="2016-03" db="EMBL/GenBank/DDBJ databases">
        <title>Gut transcriptome analysis on engorged females of Ornithodoros mimon (Acari: Argasidae) and phylogenetic inferences of soft ticks.</title>
        <authorList>
            <person name="Landulfo G.A."/>
            <person name="Giovanni D."/>
            <person name="Carvalho E."/>
            <person name="Junqueira-de-Azevedo I."/>
            <person name="Patane J."/>
            <person name="Mendoca R."/>
            <person name="Barros-Battesti D."/>
        </authorList>
    </citation>
    <scope>NUCLEOTIDE SEQUENCE</scope>
    <source>
        <strain evidence="1">Females</strain>
        <tissue evidence="1">Gut</tissue>
    </source>
</reference>
<proteinExistence type="predicted"/>
<name>A0A147BAN1_9ACAR</name>
<sequence>RKHVIELQIDNIGDNGKALRFLYSCPLLKMDASSQYIISNSLLKFEADMTMQESQRYYIMAKADIEDSPETIRIIPKFEMSYPGIGDPLIMSGMIDHVDGQSRLSIEFNKPANKPAYLRAALVGNEEKRMFNLTADMPNLEIAYGGSLIKHQKSWATSMLLEYQWASMRRHSVKCSSKVRDLGTKHLMKSVSDMDIEFSQYPEYNWKIQTDIQKKGSEHREYDIKFWWGENIPDATQFIHFLGIGRQTGNIYDYKAGSTDIQMKLLAPYWDIDVDTVLSTKLENIE</sequence>
<organism evidence="1">
    <name type="scientific">Alectorobius mimon</name>
    <dbReference type="NCBI Taxonomy" id="360319"/>
    <lineage>
        <taxon>Eukaryota</taxon>
        <taxon>Metazoa</taxon>
        <taxon>Ecdysozoa</taxon>
        <taxon>Arthropoda</taxon>
        <taxon>Chelicerata</taxon>
        <taxon>Arachnida</taxon>
        <taxon>Acari</taxon>
        <taxon>Parasitiformes</taxon>
        <taxon>Ixodida</taxon>
        <taxon>Ixodoidea</taxon>
        <taxon>Argasidae</taxon>
        <taxon>Ornithodorinae</taxon>
        <taxon>Alectorobius</taxon>
    </lineage>
</organism>
<dbReference type="AlphaFoldDB" id="A0A147BAN1"/>
<evidence type="ECO:0000313" key="1">
    <source>
        <dbReference type="EMBL" id="JAR87502.1"/>
    </source>
</evidence>
<dbReference type="EMBL" id="GEIB01000351">
    <property type="protein sequence ID" value="JAR87502.1"/>
    <property type="molecule type" value="Transcribed_RNA"/>
</dbReference>
<accession>A0A147BAN1</accession>